<comment type="caution">
    <text evidence="1">The sequence shown here is derived from an EMBL/GenBank/DDBJ whole genome shotgun (WGS) entry which is preliminary data.</text>
</comment>
<accession>A0A392VP04</accession>
<dbReference type="EMBL" id="LXQA011214268">
    <property type="protein sequence ID" value="MCI89223.1"/>
    <property type="molecule type" value="Genomic_DNA"/>
</dbReference>
<keyword evidence="2" id="KW-1185">Reference proteome</keyword>
<dbReference type="Proteomes" id="UP000265520">
    <property type="component" value="Unassembled WGS sequence"/>
</dbReference>
<sequence length="38" mass="3975">SGIRVAGSTRVRLSPCIESLPDKGDQTASLVEQMTTAV</sequence>
<organism evidence="1 2">
    <name type="scientific">Trifolium medium</name>
    <dbReference type="NCBI Taxonomy" id="97028"/>
    <lineage>
        <taxon>Eukaryota</taxon>
        <taxon>Viridiplantae</taxon>
        <taxon>Streptophyta</taxon>
        <taxon>Embryophyta</taxon>
        <taxon>Tracheophyta</taxon>
        <taxon>Spermatophyta</taxon>
        <taxon>Magnoliopsida</taxon>
        <taxon>eudicotyledons</taxon>
        <taxon>Gunneridae</taxon>
        <taxon>Pentapetalae</taxon>
        <taxon>rosids</taxon>
        <taxon>fabids</taxon>
        <taxon>Fabales</taxon>
        <taxon>Fabaceae</taxon>
        <taxon>Papilionoideae</taxon>
        <taxon>50 kb inversion clade</taxon>
        <taxon>NPAAA clade</taxon>
        <taxon>Hologalegina</taxon>
        <taxon>IRL clade</taxon>
        <taxon>Trifolieae</taxon>
        <taxon>Trifolium</taxon>
    </lineage>
</organism>
<protein>
    <submittedName>
        <fullName evidence="1">Uncharacterized protein</fullName>
    </submittedName>
</protein>
<reference evidence="1 2" key="1">
    <citation type="journal article" date="2018" name="Front. Plant Sci.">
        <title>Red Clover (Trifolium pratense) and Zigzag Clover (T. medium) - A Picture of Genomic Similarities and Differences.</title>
        <authorList>
            <person name="Dluhosova J."/>
            <person name="Istvanek J."/>
            <person name="Nedelnik J."/>
            <person name="Repkova J."/>
        </authorList>
    </citation>
    <scope>NUCLEOTIDE SEQUENCE [LARGE SCALE GENOMIC DNA]</scope>
    <source>
        <strain evidence="2">cv. 10/8</strain>
        <tissue evidence="1">Leaf</tissue>
    </source>
</reference>
<feature type="non-terminal residue" evidence="1">
    <location>
        <position position="1"/>
    </location>
</feature>
<proteinExistence type="predicted"/>
<dbReference type="AlphaFoldDB" id="A0A392VP04"/>
<evidence type="ECO:0000313" key="2">
    <source>
        <dbReference type="Proteomes" id="UP000265520"/>
    </source>
</evidence>
<name>A0A392VP04_9FABA</name>
<evidence type="ECO:0000313" key="1">
    <source>
        <dbReference type="EMBL" id="MCI89223.1"/>
    </source>
</evidence>